<dbReference type="EMBL" id="NJBN01000005">
    <property type="protein sequence ID" value="TKJ40329.1"/>
    <property type="molecule type" value="Genomic_DNA"/>
</dbReference>
<accession>A0A532UZM0</accession>
<proteinExistence type="predicted"/>
<name>A0A532UZM0_UNCL8</name>
<protein>
    <submittedName>
        <fullName evidence="2">Cupin</fullName>
    </submittedName>
</protein>
<dbReference type="Gene3D" id="2.60.120.10">
    <property type="entry name" value="Jelly Rolls"/>
    <property type="match status" value="1"/>
</dbReference>
<sequence length="115" mass="12925">MLANKREKAEFAPIIGEDIDKVEKAVLIGPQDNAPNFFMRHFKLSAGGHTPYHKHDWEHVVYILSGEGKLRGESGYLELKGGTAVIIQPDEIHQFWAADDSPMEFLCMVPKYAKG</sequence>
<comment type="caution">
    <text evidence="2">The sequence shown here is derived from an EMBL/GenBank/DDBJ whole genome shotgun (WGS) entry which is preliminary data.</text>
</comment>
<evidence type="ECO:0000313" key="3">
    <source>
        <dbReference type="Proteomes" id="UP000319619"/>
    </source>
</evidence>
<dbReference type="Proteomes" id="UP000319619">
    <property type="component" value="Unassembled WGS sequence"/>
</dbReference>
<gene>
    <name evidence="2" type="ORF">CEE37_08360</name>
</gene>
<dbReference type="InterPro" id="IPR011051">
    <property type="entry name" value="RmlC_Cupin_sf"/>
</dbReference>
<evidence type="ECO:0000313" key="2">
    <source>
        <dbReference type="EMBL" id="TKJ40329.1"/>
    </source>
</evidence>
<dbReference type="SUPFAM" id="SSF51182">
    <property type="entry name" value="RmlC-like cupins"/>
    <property type="match status" value="1"/>
</dbReference>
<dbReference type="CDD" id="cd02222">
    <property type="entry name" value="cupin_TM1459-like"/>
    <property type="match status" value="1"/>
</dbReference>
<evidence type="ECO:0000259" key="1">
    <source>
        <dbReference type="Pfam" id="PF07883"/>
    </source>
</evidence>
<feature type="domain" description="Cupin type-2" evidence="1">
    <location>
        <begin position="41"/>
        <end position="108"/>
    </location>
</feature>
<dbReference type="InterPro" id="IPR014710">
    <property type="entry name" value="RmlC-like_jellyroll"/>
</dbReference>
<dbReference type="PANTHER" id="PTHR37694:SF1">
    <property type="entry name" value="SLR8022 PROTEIN"/>
    <property type="match status" value="1"/>
</dbReference>
<dbReference type="AlphaFoldDB" id="A0A532UZM0"/>
<reference evidence="2 3" key="1">
    <citation type="submission" date="2017-06" db="EMBL/GenBank/DDBJ databases">
        <title>Novel microbial phyla capable of carbon fixation and sulfur reduction in deep-sea sediments.</title>
        <authorList>
            <person name="Huang J."/>
            <person name="Baker B."/>
            <person name="Wang Y."/>
        </authorList>
    </citation>
    <scope>NUCLEOTIDE SEQUENCE [LARGE SCALE GENOMIC DNA]</scope>
    <source>
        <strain evidence="2">B3_LCP</strain>
    </source>
</reference>
<organism evidence="2 3">
    <name type="scientific">candidate division LCP-89 bacterium B3_LCP</name>
    <dbReference type="NCBI Taxonomy" id="2012998"/>
    <lineage>
        <taxon>Bacteria</taxon>
        <taxon>Pseudomonadati</taxon>
        <taxon>Bacteria division LCP-89</taxon>
    </lineage>
</organism>
<dbReference type="Pfam" id="PF07883">
    <property type="entry name" value="Cupin_2"/>
    <property type="match status" value="1"/>
</dbReference>
<dbReference type="InterPro" id="IPR013096">
    <property type="entry name" value="Cupin_2"/>
</dbReference>
<dbReference type="PANTHER" id="PTHR37694">
    <property type="entry name" value="SLR8022 PROTEIN"/>
    <property type="match status" value="1"/>
</dbReference>